<dbReference type="EMBL" id="CP034235">
    <property type="protein sequence ID" value="QGR00232.1"/>
    <property type="molecule type" value="Genomic_DNA"/>
</dbReference>
<dbReference type="KEGG" id="ppsc:EHS13_24465"/>
<dbReference type="Proteomes" id="UP000426246">
    <property type="component" value="Chromosome"/>
</dbReference>
<organism evidence="1 2">
    <name type="scientific">Paenibacillus psychroresistens</name>
    <dbReference type="NCBI Taxonomy" id="1778678"/>
    <lineage>
        <taxon>Bacteria</taxon>
        <taxon>Bacillati</taxon>
        <taxon>Bacillota</taxon>
        <taxon>Bacilli</taxon>
        <taxon>Bacillales</taxon>
        <taxon>Paenibacillaceae</taxon>
        <taxon>Paenibacillus</taxon>
    </lineage>
</organism>
<protein>
    <submittedName>
        <fullName evidence="1">YheC/YheD family protein</fullName>
    </submittedName>
</protein>
<reference evidence="2" key="1">
    <citation type="submission" date="2018-11" db="EMBL/GenBank/DDBJ databases">
        <title>Complete genome sequence of Paenibacillus sp. ML311-T8.</title>
        <authorList>
            <person name="Nam Y.-D."/>
            <person name="Kang J."/>
            <person name="Chung W.-H."/>
            <person name="Park Y.S."/>
        </authorList>
    </citation>
    <scope>NUCLEOTIDE SEQUENCE [LARGE SCALE GENOMIC DNA]</scope>
    <source>
        <strain evidence="2">ML311-T8</strain>
    </source>
</reference>
<gene>
    <name evidence="1" type="ORF">EHS13_24465</name>
</gene>
<dbReference type="InterPro" id="IPR026838">
    <property type="entry name" value="YheC/D"/>
</dbReference>
<keyword evidence="2" id="KW-1185">Reference proteome</keyword>
<accession>A0A6B8RUX0</accession>
<evidence type="ECO:0000313" key="2">
    <source>
        <dbReference type="Proteomes" id="UP000426246"/>
    </source>
</evidence>
<dbReference type="AlphaFoldDB" id="A0A6B8RUX0"/>
<dbReference type="SUPFAM" id="SSF56059">
    <property type="entry name" value="Glutathione synthetase ATP-binding domain-like"/>
    <property type="match status" value="1"/>
</dbReference>
<proteinExistence type="predicted"/>
<name>A0A6B8RUX0_9BACL</name>
<dbReference type="OrthoDB" id="7869153at2"/>
<evidence type="ECO:0000313" key="1">
    <source>
        <dbReference type="EMBL" id="QGR00232.1"/>
    </source>
</evidence>
<sequence length="354" mass="40860">MHDEHRPFRGNLFNFIDLIRTGKELGARVCVVTARDIKIGKPKIKSFIYNADTKSWVQKMTPLPSIIYNRIPSRMDELQPDVQQTIQACMKHAKIRLFNPSFFNKWTLFEWLSKAKETKKYIPATRMLSQVDELEAMLNRYGLVYLKPARGKAGRGIMKIELTHSDLPYRLHIQFKQTSRISAYRTITELGTKLNQRIGSEEYIVQQGIQLAKYNNRAFDLRVLVQKNAKGLWSITGVGARIAGDFSITTHVPRGGSIDEPQKLLNITFGRAMGKRIMYRVKLSAYAIAKQIEKAAKHTMGEMSLDLGVDTTGQIWFFEANSRPMKFDEPEIRKKSLERIIQFSEYLTHTRKKK</sequence>
<dbReference type="Pfam" id="PF14398">
    <property type="entry name" value="ATPgrasp_YheCD"/>
    <property type="match status" value="1"/>
</dbReference>